<accession>A0A3P7PEX4</accession>
<name>A0A3P7PEX4_DIBLA</name>
<evidence type="ECO:0000313" key="2">
    <source>
        <dbReference type="Proteomes" id="UP000281553"/>
    </source>
</evidence>
<gene>
    <name evidence="1" type="ORF">DILT_LOCUS12417</name>
</gene>
<keyword evidence="2" id="KW-1185">Reference proteome</keyword>
<reference evidence="1 2" key="1">
    <citation type="submission" date="2018-11" db="EMBL/GenBank/DDBJ databases">
        <authorList>
            <consortium name="Pathogen Informatics"/>
        </authorList>
    </citation>
    <scope>NUCLEOTIDE SEQUENCE [LARGE SCALE GENOMIC DNA]</scope>
</reference>
<dbReference type="Proteomes" id="UP000281553">
    <property type="component" value="Unassembled WGS sequence"/>
</dbReference>
<dbReference type="AlphaFoldDB" id="A0A3P7PEX4"/>
<protein>
    <submittedName>
        <fullName evidence="1">Uncharacterized protein</fullName>
    </submittedName>
</protein>
<evidence type="ECO:0000313" key="1">
    <source>
        <dbReference type="EMBL" id="VDN16586.1"/>
    </source>
</evidence>
<sequence>MAEKDQITFRTAVPDDYRDGYIGKNAFWYDEDLGDCVLGSTAFLCPMDEVEGITVTDITVFNVTNVDSIYLNSSFPVTIHRIEEYVRDKKVEDRFIIEETMGLSQCPKYKQTRLVWKFPGTVAQRAAVSGSLLA</sequence>
<organism evidence="1 2">
    <name type="scientific">Dibothriocephalus latus</name>
    <name type="common">Fish tapeworm</name>
    <name type="synonym">Diphyllobothrium latum</name>
    <dbReference type="NCBI Taxonomy" id="60516"/>
    <lineage>
        <taxon>Eukaryota</taxon>
        <taxon>Metazoa</taxon>
        <taxon>Spiralia</taxon>
        <taxon>Lophotrochozoa</taxon>
        <taxon>Platyhelminthes</taxon>
        <taxon>Cestoda</taxon>
        <taxon>Eucestoda</taxon>
        <taxon>Diphyllobothriidea</taxon>
        <taxon>Diphyllobothriidae</taxon>
        <taxon>Dibothriocephalus</taxon>
    </lineage>
</organism>
<proteinExistence type="predicted"/>
<dbReference type="EMBL" id="UYRU01066382">
    <property type="protein sequence ID" value="VDN16586.1"/>
    <property type="molecule type" value="Genomic_DNA"/>
</dbReference>